<evidence type="ECO:0000256" key="1">
    <source>
        <dbReference type="SAM" id="Phobius"/>
    </source>
</evidence>
<accession>A0A4Q9Q4Q2</accession>
<evidence type="ECO:0000313" key="3">
    <source>
        <dbReference type="Proteomes" id="UP000292082"/>
    </source>
</evidence>
<dbReference type="AlphaFoldDB" id="A0A4Q9Q4Q2"/>
<reference evidence="2 3" key="1">
    <citation type="submission" date="2019-01" db="EMBL/GenBank/DDBJ databases">
        <title>Draft genome sequences of three monokaryotic isolates of the white-rot basidiomycete fungus Dichomitus squalens.</title>
        <authorList>
            <consortium name="DOE Joint Genome Institute"/>
            <person name="Lopez S.C."/>
            <person name="Andreopoulos B."/>
            <person name="Pangilinan J."/>
            <person name="Lipzen A."/>
            <person name="Riley R."/>
            <person name="Ahrendt S."/>
            <person name="Ng V."/>
            <person name="Barry K."/>
            <person name="Daum C."/>
            <person name="Grigoriev I.V."/>
            <person name="Hilden K.S."/>
            <person name="Makela M.R."/>
            <person name="de Vries R.P."/>
        </authorList>
    </citation>
    <scope>NUCLEOTIDE SEQUENCE [LARGE SCALE GENOMIC DNA]</scope>
    <source>
        <strain evidence="2 3">CBS 464.89</strain>
    </source>
</reference>
<keyword evidence="3" id="KW-1185">Reference proteome</keyword>
<dbReference type="Proteomes" id="UP000292082">
    <property type="component" value="Unassembled WGS sequence"/>
</dbReference>
<gene>
    <name evidence="2" type="ORF">BD310DRAFT_920310</name>
</gene>
<name>A0A4Q9Q4Q2_9APHY</name>
<proteinExistence type="predicted"/>
<keyword evidence="1" id="KW-0472">Membrane</keyword>
<sequence>MEQAGLSSRDTQPGDLTYMSLRCSFLAQSFFTPSVRFLLSFVVVVLSECPPRYTTVYLTLNPDSLA</sequence>
<keyword evidence="1" id="KW-0812">Transmembrane</keyword>
<organism evidence="2 3">
    <name type="scientific">Dichomitus squalens</name>
    <dbReference type="NCBI Taxonomy" id="114155"/>
    <lineage>
        <taxon>Eukaryota</taxon>
        <taxon>Fungi</taxon>
        <taxon>Dikarya</taxon>
        <taxon>Basidiomycota</taxon>
        <taxon>Agaricomycotina</taxon>
        <taxon>Agaricomycetes</taxon>
        <taxon>Polyporales</taxon>
        <taxon>Polyporaceae</taxon>
        <taxon>Dichomitus</taxon>
    </lineage>
</organism>
<keyword evidence="1" id="KW-1133">Transmembrane helix</keyword>
<feature type="transmembrane region" description="Helical" evidence="1">
    <location>
        <begin position="25"/>
        <end position="46"/>
    </location>
</feature>
<dbReference type="EMBL" id="ML145097">
    <property type="protein sequence ID" value="TBU61584.1"/>
    <property type="molecule type" value="Genomic_DNA"/>
</dbReference>
<evidence type="ECO:0000313" key="2">
    <source>
        <dbReference type="EMBL" id="TBU61584.1"/>
    </source>
</evidence>
<protein>
    <submittedName>
        <fullName evidence="2">Uncharacterized protein</fullName>
    </submittedName>
</protein>